<dbReference type="Proteomes" id="UP000199601">
    <property type="component" value="Unassembled WGS sequence"/>
</dbReference>
<dbReference type="Gene3D" id="3.10.580.10">
    <property type="entry name" value="CBS-domain"/>
    <property type="match status" value="1"/>
</dbReference>
<dbReference type="InterPro" id="IPR002550">
    <property type="entry name" value="CNNM"/>
</dbReference>
<name>A0A0U1DAV2_9MYCO</name>
<dbReference type="CDD" id="cd04590">
    <property type="entry name" value="CBS_pair_CorC_HlyC_assoc"/>
    <property type="match status" value="1"/>
</dbReference>
<evidence type="ECO:0000256" key="6">
    <source>
        <dbReference type="ARBA" id="ARBA00022989"/>
    </source>
</evidence>
<evidence type="ECO:0000256" key="3">
    <source>
        <dbReference type="ARBA" id="ARBA00022475"/>
    </source>
</evidence>
<reference evidence="12" key="1">
    <citation type="submission" date="2015-03" db="EMBL/GenBank/DDBJ databases">
        <authorList>
            <person name="Urmite Genomes"/>
        </authorList>
    </citation>
    <scope>NUCLEOTIDE SEQUENCE [LARGE SCALE GENOMIC DNA]</scope>
    <source>
        <strain evidence="12">CSUR P1344</strain>
    </source>
</reference>
<dbReference type="AlphaFoldDB" id="A0A0U1DAV2"/>
<dbReference type="FunFam" id="3.10.580.10:FF:000002">
    <property type="entry name" value="Magnesium/cobalt efflux protein CorC"/>
    <property type="match status" value="1"/>
</dbReference>
<dbReference type="SUPFAM" id="SSF56176">
    <property type="entry name" value="FAD-binding/transporter-associated domain-like"/>
    <property type="match status" value="1"/>
</dbReference>
<keyword evidence="4 10" id="KW-0812">Transmembrane</keyword>
<dbReference type="SMART" id="SM01091">
    <property type="entry name" value="CorC_HlyC"/>
    <property type="match status" value="1"/>
</dbReference>
<evidence type="ECO:0000256" key="2">
    <source>
        <dbReference type="ARBA" id="ARBA00006337"/>
    </source>
</evidence>
<dbReference type="GO" id="GO:0005886">
    <property type="term" value="C:plasma membrane"/>
    <property type="evidence" value="ECO:0007669"/>
    <property type="project" value="UniProtKB-SubCell"/>
</dbReference>
<dbReference type="Pfam" id="PF00571">
    <property type="entry name" value="CBS"/>
    <property type="match status" value="2"/>
</dbReference>
<dbReference type="PROSITE" id="PS51846">
    <property type="entry name" value="CNNM"/>
    <property type="match status" value="1"/>
</dbReference>
<dbReference type="Gene3D" id="3.30.465.10">
    <property type="match status" value="1"/>
</dbReference>
<dbReference type="GO" id="GO:0050660">
    <property type="term" value="F:flavin adenine dinucleotide binding"/>
    <property type="evidence" value="ECO:0007669"/>
    <property type="project" value="InterPro"/>
</dbReference>
<feature type="transmembrane region" description="Helical" evidence="10">
    <location>
        <begin position="130"/>
        <end position="151"/>
    </location>
</feature>
<keyword evidence="7" id="KW-0129">CBS domain</keyword>
<dbReference type="SUPFAM" id="SSF54631">
    <property type="entry name" value="CBS-domain pair"/>
    <property type="match status" value="1"/>
</dbReference>
<dbReference type="InterPro" id="IPR016169">
    <property type="entry name" value="FAD-bd_PCMH_sub2"/>
</dbReference>
<dbReference type="PANTHER" id="PTHR22777:SF32">
    <property type="entry name" value="UPF0053 INNER MEMBRANE PROTEIN YFJD"/>
    <property type="match status" value="1"/>
</dbReference>
<evidence type="ECO:0000313" key="12">
    <source>
        <dbReference type="Proteomes" id="UP000199601"/>
    </source>
</evidence>
<feature type="transmembrane region" description="Helical" evidence="10">
    <location>
        <begin position="59"/>
        <end position="83"/>
    </location>
</feature>
<feature type="region of interest" description="Disordered" evidence="9">
    <location>
        <begin position="418"/>
        <end position="437"/>
    </location>
</feature>
<proteinExistence type="inferred from homology"/>
<dbReference type="SMART" id="SM00116">
    <property type="entry name" value="CBS"/>
    <property type="match status" value="2"/>
</dbReference>
<accession>A0A0U1DAV2</accession>
<evidence type="ECO:0000256" key="4">
    <source>
        <dbReference type="ARBA" id="ARBA00022692"/>
    </source>
</evidence>
<evidence type="ECO:0000256" key="1">
    <source>
        <dbReference type="ARBA" id="ARBA00004651"/>
    </source>
</evidence>
<organism evidence="11 12">
    <name type="scientific">Mycobacterium europaeum</name>
    <dbReference type="NCBI Taxonomy" id="761804"/>
    <lineage>
        <taxon>Bacteria</taxon>
        <taxon>Bacillati</taxon>
        <taxon>Actinomycetota</taxon>
        <taxon>Actinomycetes</taxon>
        <taxon>Mycobacteriales</taxon>
        <taxon>Mycobacteriaceae</taxon>
        <taxon>Mycobacterium</taxon>
        <taxon>Mycobacterium simiae complex</taxon>
    </lineage>
</organism>
<keyword evidence="12" id="KW-1185">Reference proteome</keyword>
<comment type="subcellular location">
    <subcellularLocation>
        <location evidence="1">Cell membrane</location>
        <topology evidence="1">Multi-pass membrane protein</topology>
    </subcellularLocation>
</comment>
<dbReference type="InterPro" id="IPR005170">
    <property type="entry name" value="Transptr-assoc_dom"/>
</dbReference>
<keyword evidence="5" id="KW-0677">Repeat</keyword>
<comment type="similarity">
    <text evidence="2">Belongs to the UPF0053 family.</text>
</comment>
<dbReference type="Pfam" id="PF03471">
    <property type="entry name" value="CorC_HlyC"/>
    <property type="match status" value="1"/>
</dbReference>
<keyword evidence="6 10" id="KW-1133">Transmembrane helix</keyword>
<gene>
    <name evidence="11" type="ORF">BN000_02433</name>
</gene>
<keyword evidence="3" id="KW-1003">Cell membrane</keyword>
<evidence type="ECO:0000256" key="10">
    <source>
        <dbReference type="SAM" id="Phobius"/>
    </source>
</evidence>
<dbReference type="InterPro" id="IPR046342">
    <property type="entry name" value="CBS_dom_sf"/>
</dbReference>
<dbReference type="EMBL" id="CTEC01000001">
    <property type="protein sequence ID" value="CQD11616.1"/>
    <property type="molecule type" value="Genomic_DNA"/>
</dbReference>
<evidence type="ECO:0000256" key="7">
    <source>
        <dbReference type="ARBA" id="ARBA00023122"/>
    </source>
</evidence>
<evidence type="ECO:0000313" key="11">
    <source>
        <dbReference type="EMBL" id="CQD11616.1"/>
    </source>
</evidence>
<dbReference type="InterPro" id="IPR000644">
    <property type="entry name" value="CBS_dom"/>
</dbReference>
<evidence type="ECO:0000256" key="5">
    <source>
        <dbReference type="ARBA" id="ARBA00022737"/>
    </source>
</evidence>
<sequence length="437" mass="47385">MTGLSWLLGAMALIAIGGLFAAMDAAISTVSLARVQELVREERPGAVSLSEVMAERPRYINLVVLLRITCEITATVLLVLFLYDNFGLNRALFGAAGTMVVMSFVVIGVGPRTLGRQHAYSISLTTAVPLRLISWLLMPLSRLLVVLGNALTPGRGLRNGPFASEIELREVVDLAQQRGVVAADERRMIESVFELGDTPAREVMVPRTEMIWIESDKLASQALNLAVRSGHSRLPVIGENVDDIVGVVYLKDLVQQSFLSGDRGRGITVAQVMRPAVFVPDSKPLDTLLREMQRDRIHMALLVDEYGAIAGLVSIEDVLEEIVGEIADEYDLTETAPIEDLGDKRFRVSARLPIEDLGELYDVEFDDDLDVDTVGGLLALELGRVPLPGAEVVSHGLRLQAEGGTDHRGRVRVGTVLLSPAEPQSNGSGDRGAEQHG</sequence>
<evidence type="ECO:0000256" key="9">
    <source>
        <dbReference type="SAM" id="MobiDB-lite"/>
    </source>
</evidence>
<feature type="transmembrane region" description="Helical" evidence="10">
    <location>
        <begin position="90"/>
        <end position="110"/>
    </location>
</feature>
<dbReference type="PANTHER" id="PTHR22777">
    <property type="entry name" value="HEMOLYSIN-RELATED"/>
    <property type="match status" value="1"/>
</dbReference>
<dbReference type="InterPro" id="IPR036318">
    <property type="entry name" value="FAD-bd_PCMH-like_sf"/>
</dbReference>
<dbReference type="Pfam" id="PF01595">
    <property type="entry name" value="CNNM"/>
    <property type="match status" value="1"/>
</dbReference>
<dbReference type="InterPro" id="IPR044751">
    <property type="entry name" value="Ion_transp-like_CBS"/>
</dbReference>
<protein>
    <submittedName>
        <fullName evidence="11">CBS domain-containing protein</fullName>
    </submittedName>
</protein>
<keyword evidence="8 10" id="KW-0472">Membrane</keyword>
<dbReference type="PROSITE" id="PS51371">
    <property type="entry name" value="CBS"/>
    <property type="match status" value="2"/>
</dbReference>
<dbReference type="RefSeq" id="WP_090420626.1">
    <property type="nucleotide sequence ID" value="NZ_CP157315.1"/>
</dbReference>
<evidence type="ECO:0000256" key="8">
    <source>
        <dbReference type="ARBA" id="ARBA00023136"/>
    </source>
</evidence>